<dbReference type="SMART" id="SM00240">
    <property type="entry name" value="FHA"/>
    <property type="match status" value="1"/>
</dbReference>
<sequence>MQILALSNNKLSTELREDTFLCGRGKAVQVNYDFGALQSKPWIYNIISKQHFRLDRKEGQTVLTDLSSNGTFVNRTLVGKSMSYVLDNGDIISCGRSDIPIFLYEEHAQGAYPASLSEKYIMTSTSLGKGGYGSVIMGKLRSNFEVQVAVKVLDISQLSQRFSRTVSKAKDVEKEVAIMLQISHVSRLFAGY</sequence>
<dbReference type="AlphaFoldDB" id="A0A0B1SFA7"/>
<organism evidence="4 5">
    <name type="scientific">Oesophagostomum dentatum</name>
    <name type="common">Nodular worm</name>
    <dbReference type="NCBI Taxonomy" id="61180"/>
    <lineage>
        <taxon>Eukaryota</taxon>
        <taxon>Metazoa</taxon>
        <taxon>Ecdysozoa</taxon>
        <taxon>Nematoda</taxon>
        <taxon>Chromadorea</taxon>
        <taxon>Rhabditida</taxon>
        <taxon>Rhabditina</taxon>
        <taxon>Rhabditomorpha</taxon>
        <taxon>Strongyloidea</taxon>
        <taxon>Strongylidae</taxon>
        <taxon>Oesophagostomum</taxon>
    </lineage>
</organism>
<evidence type="ECO:0000259" key="2">
    <source>
        <dbReference type="PROSITE" id="PS50006"/>
    </source>
</evidence>
<dbReference type="InterPro" id="IPR000719">
    <property type="entry name" value="Prot_kinase_dom"/>
</dbReference>
<keyword evidence="5" id="KW-1185">Reference proteome</keyword>
<dbReference type="Proteomes" id="UP000053660">
    <property type="component" value="Unassembled WGS sequence"/>
</dbReference>
<dbReference type="PROSITE" id="PS50011">
    <property type="entry name" value="PROTEIN_KINASE_DOM"/>
    <property type="match status" value="1"/>
</dbReference>
<evidence type="ECO:0000313" key="5">
    <source>
        <dbReference type="Proteomes" id="UP000053660"/>
    </source>
</evidence>
<evidence type="ECO:0000259" key="3">
    <source>
        <dbReference type="PROSITE" id="PS50011"/>
    </source>
</evidence>
<reference evidence="4 5" key="1">
    <citation type="submission" date="2014-03" db="EMBL/GenBank/DDBJ databases">
        <title>Draft genome of the hookworm Oesophagostomum dentatum.</title>
        <authorList>
            <person name="Mitreva M."/>
        </authorList>
    </citation>
    <scope>NUCLEOTIDE SEQUENCE [LARGE SCALE GENOMIC DNA]</scope>
    <source>
        <strain evidence="4 5">OD-Hann</strain>
    </source>
</reference>
<evidence type="ECO:0000256" key="1">
    <source>
        <dbReference type="PROSITE-ProRule" id="PRU10141"/>
    </source>
</evidence>
<dbReference type="InterPro" id="IPR000253">
    <property type="entry name" value="FHA_dom"/>
</dbReference>
<dbReference type="InterPro" id="IPR011009">
    <property type="entry name" value="Kinase-like_dom_sf"/>
</dbReference>
<dbReference type="SUPFAM" id="SSF49879">
    <property type="entry name" value="SMAD/FHA domain"/>
    <property type="match status" value="1"/>
</dbReference>
<gene>
    <name evidence="4" type="ORF">OESDEN_18111</name>
</gene>
<proteinExistence type="predicted"/>
<protein>
    <submittedName>
        <fullName evidence="4">FHA domain protein</fullName>
    </submittedName>
</protein>
<feature type="domain" description="Protein kinase" evidence="3">
    <location>
        <begin position="121"/>
        <end position="192"/>
    </location>
</feature>
<dbReference type="Gene3D" id="3.30.200.20">
    <property type="entry name" value="Phosphorylase Kinase, domain 1"/>
    <property type="match status" value="1"/>
</dbReference>
<keyword evidence="1" id="KW-0547">Nucleotide-binding</keyword>
<dbReference type="GO" id="GO:0004672">
    <property type="term" value="F:protein kinase activity"/>
    <property type="evidence" value="ECO:0007669"/>
    <property type="project" value="InterPro"/>
</dbReference>
<dbReference type="GO" id="GO:0005524">
    <property type="term" value="F:ATP binding"/>
    <property type="evidence" value="ECO:0007669"/>
    <property type="project" value="UniProtKB-UniRule"/>
</dbReference>
<dbReference type="InterPro" id="IPR017441">
    <property type="entry name" value="Protein_kinase_ATP_BS"/>
</dbReference>
<dbReference type="InterPro" id="IPR008984">
    <property type="entry name" value="SMAD_FHA_dom_sf"/>
</dbReference>
<dbReference type="SUPFAM" id="SSF56112">
    <property type="entry name" value="Protein kinase-like (PK-like)"/>
    <property type="match status" value="1"/>
</dbReference>
<dbReference type="OrthoDB" id="40902at2759"/>
<keyword evidence="1" id="KW-0067">ATP-binding</keyword>
<feature type="binding site" evidence="1">
    <location>
        <position position="151"/>
    </location>
    <ligand>
        <name>ATP</name>
        <dbReference type="ChEBI" id="CHEBI:30616"/>
    </ligand>
</feature>
<name>A0A0B1SFA7_OESDE</name>
<dbReference type="Pfam" id="PF00498">
    <property type="entry name" value="FHA"/>
    <property type="match status" value="1"/>
</dbReference>
<accession>A0A0B1SFA7</accession>
<dbReference type="PROSITE" id="PS50006">
    <property type="entry name" value="FHA_DOMAIN"/>
    <property type="match status" value="1"/>
</dbReference>
<feature type="domain" description="FHA" evidence="2">
    <location>
        <begin position="20"/>
        <end position="78"/>
    </location>
</feature>
<dbReference type="Gene3D" id="2.60.200.20">
    <property type="match status" value="1"/>
</dbReference>
<dbReference type="EMBL" id="KN581437">
    <property type="protein sequence ID" value="KHJ82197.1"/>
    <property type="molecule type" value="Genomic_DNA"/>
</dbReference>
<evidence type="ECO:0000313" key="4">
    <source>
        <dbReference type="EMBL" id="KHJ82197.1"/>
    </source>
</evidence>
<dbReference type="PROSITE" id="PS00107">
    <property type="entry name" value="PROTEIN_KINASE_ATP"/>
    <property type="match status" value="1"/>
</dbReference>